<name>A0A2G0V7C9_9PROT</name>
<dbReference type="GO" id="GO:0006412">
    <property type="term" value="P:translation"/>
    <property type="evidence" value="ECO:0007669"/>
    <property type="project" value="UniProtKB-UniRule"/>
</dbReference>
<dbReference type="PANTHER" id="PTHR10458">
    <property type="entry name" value="PEPTIDE DEFORMYLASE"/>
    <property type="match status" value="1"/>
</dbReference>
<evidence type="ECO:0000256" key="6">
    <source>
        <dbReference type="HAMAP-Rule" id="MF_00163"/>
    </source>
</evidence>
<evidence type="ECO:0000256" key="5">
    <source>
        <dbReference type="ARBA" id="ARBA00023004"/>
    </source>
</evidence>
<protein>
    <recommendedName>
        <fullName evidence="6">Peptide deformylase</fullName>
        <shortName evidence="6">PDF</shortName>
        <ecNumber evidence="6">3.5.1.88</ecNumber>
    </recommendedName>
    <alternativeName>
        <fullName evidence="6">Polypeptide deformylase</fullName>
    </alternativeName>
</protein>
<dbReference type="PRINTS" id="PR01576">
    <property type="entry name" value="PDEFORMYLASE"/>
</dbReference>
<keyword evidence="2 6" id="KW-0479">Metal-binding</keyword>
<evidence type="ECO:0000256" key="3">
    <source>
        <dbReference type="ARBA" id="ARBA00022801"/>
    </source>
</evidence>
<comment type="catalytic activity">
    <reaction evidence="6">
        <text>N-terminal N-formyl-L-methionyl-[peptide] + H2O = N-terminal L-methionyl-[peptide] + formate</text>
        <dbReference type="Rhea" id="RHEA:24420"/>
        <dbReference type="Rhea" id="RHEA-COMP:10639"/>
        <dbReference type="Rhea" id="RHEA-COMP:10640"/>
        <dbReference type="ChEBI" id="CHEBI:15377"/>
        <dbReference type="ChEBI" id="CHEBI:15740"/>
        <dbReference type="ChEBI" id="CHEBI:49298"/>
        <dbReference type="ChEBI" id="CHEBI:64731"/>
        <dbReference type="EC" id="3.5.1.88"/>
    </reaction>
</comment>
<feature type="binding site" evidence="6">
    <location>
        <position position="177"/>
    </location>
    <ligand>
        <name>Fe cation</name>
        <dbReference type="ChEBI" id="CHEBI:24875"/>
    </ligand>
</feature>
<dbReference type="Proteomes" id="UP000222818">
    <property type="component" value="Unassembled WGS sequence"/>
</dbReference>
<evidence type="ECO:0000256" key="4">
    <source>
        <dbReference type="ARBA" id="ARBA00022917"/>
    </source>
</evidence>
<reference evidence="7 8" key="1">
    <citation type="journal article" date="2017" name="ISME J.">
        <title>Tremblaya phenacola PPER: an evolutionary beta-gammaproteobacterium collage.</title>
        <authorList>
            <person name="Gil R."/>
            <person name="Vargas-Chavez C."/>
            <person name="Lopez-Madrigal S."/>
            <person name="Santos-Garcia D."/>
            <person name="Latorre A."/>
            <person name="Moya A."/>
        </authorList>
    </citation>
    <scope>NUCLEOTIDE SEQUENCE [LARGE SCALE GENOMIC DNA]</scope>
    <source>
        <strain evidence="7 8">PPER</strain>
    </source>
</reference>
<dbReference type="HAMAP" id="MF_00163">
    <property type="entry name" value="Pep_deformylase"/>
    <property type="match status" value="1"/>
</dbReference>
<comment type="cofactor">
    <cofactor evidence="6">
        <name>Fe(2+)</name>
        <dbReference type="ChEBI" id="CHEBI:29033"/>
    </cofactor>
    <text evidence="6">Binds 1 Fe(2+) ion.</text>
</comment>
<feature type="active site" evidence="6">
    <location>
        <position position="174"/>
    </location>
</feature>
<keyword evidence="5 6" id="KW-0408">Iron</keyword>
<organism evidence="7 8">
    <name type="scientific">Candidatus Tremblayella phenacoccinincola</name>
    <dbReference type="NCBI Taxonomy" id="1010676"/>
    <lineage>
        <taxon>Bacteria</taxon>
        <taxon>Pseudomonadati</taxon>
        <taxon>Pseudomonadota</taxon>
        <taxon>Betaproteobacteria</taxon>
        <taxon>Candidatus Tremblayella</taxon>
    </lineage>
</organism>
<dbReference type="PANTHER" id="PTHR10458:SF21">
    <property type="entry name" value="PEPTIDE DEFORMYLASE"/>
    <property type="match status" value="1"/>
</dbReference>
<dbReference type="CDD" id="cd00487">
    <property type="entry name" value="Pep_deformylase"/>
    <property type="match status" value="1"/>
</dbReference>
<feature type="binding site" evidence="6">
    <location>
        <position position="173"/>
    </location>
    <ligand>
        <name>Fe cation</name>
        <dbReference type="ChEBI" id="CHEBI:24875"/>
    </ligand>
</feature>
<evidence type="ECO:0000313" key="8">
    <source>
        <dbReference type="Proteomes" id="UP000222818"/>
    </source>
</evidence>
<evidence type="ECO:0000256" key="2">
    <source>
        <dbReference type="ARBA" id="ARBA00022723"/>
    </source>
</evidence>
<dbReference type="Pfam" id="PF01327">
    <property type="entry name" value="Pep_deformylase"/>
    <property type="match status" value="1"/>
</dbReference>
<evidence type="ECO:0000313" key="7">
    <source>
        <dbReference type="EMBL" id="PHN16353.1"/>
    </source>
</evidence>
<dbReference type="NCBIfam" id="TIGR00079">
    <property type="entry name" value="pept_deformyl"/>
    <property type="match status" value="1"/>
</dbReference>
<dbReference type="GO" id="GO:0042586">
    <property type="term" value="F:peptide deformylase activity"/>
    <property type="evidence" value="ECO:0007669"/>
    <property type="project" value="UniProtKB-UniRule"/>
</dbReference>
<dbReference type="SUPFAM" id="SSF56420">
    <property type="entry name" value="Peptide deformylase"/>
    <property type="match status" value="1"/>
</dbReference>
<comment type="function">
    <text evidence="6">Removes the formyl group from the N-terminal Met of newly synthesized proteins. Requires at least a dipeptide for an efficient rate of reaction. N-terminal L-methionine is a prerequisite for activity but the enzyme has broad specificity at other positions.</text>
</comment>
<feature type="binding site" evidence="6">
    <location>
        <position position="131"/>
    </location>
    <ligand>
        <name>Fe cation</name>
        <dbReference type="ChEBI" id="CHEBI:24875"/>
    </ligand>
</feature>
<keyword evidence="3 6" id="KW-0378">Hydrolase</keyword>
<dbReference type="InterPro" id="IPR036821">
    <property type="entry name" value="Peptide_deformylase_sf"/>
</dbReference>
<evidence type="ECO:0000256" key="1">
    <source>
        <dbReference type="ARBA" id="ARBA00010759"/>
    </source>
</evidence>
<keyword evidence="8" id="KW-1185">Reference proteome</keyword>
<comment type="similarity">
    <text evidence="1 6">Belongs to the polypeptide deformylase family.</text>
</comment>
<dbReference type="GO" id="GO:0046872">
    <property type="term" value="F:metal ion binding"/>
    <property type="evidence" value="ECO:0007669"/>
    <property type="project" value="UniProtKB-KW"/>
</dbReference>
<sequence length="186" mass="20693">MVKLVDTRDLKSLGFCCASSSLASSIITSLLPKNYIAGGVRHSMVLLNILKYPDEKLKNPSETVVKFDNNIVKLINDMFETMYFNKAIGLAATQVDIHKQLIVIESSKTKVVLVNPVLLEGSGKDYSEEACLSIPNIVGFVVRTKSICIGTFDVKGYMYRIKANGILSICIQHEVEHLFGFLNIYR</sequence>
<keyword evidence="4 6" id="KW-0648">Protein biosynthesis</keyword>
<dbReference type="AlphaFoldDB" id="A0A2G0V7C9"/>
<gene>
    <name evidence="6 7" type="primary">def</name>
    <name evidence="7" type="ORF">TPPER_00029</name>
</gene>
<dbReference type="EMBL" id="MKGN01000002">
    <property type="protein sequence ID" value="PHN16353.1"/>
    <property type="molecule type" value="Genomic_DNA"/>
</dbReference>
<accession>A0A2G0V7C9</accession>
<dbReference type="Gene3D" id="3.90.45.10">
    <property type="entry name" value="Peptide deformylase"/>
    <property type="match status" value="1"/>
</dbReference>
<dbReference type="InterPro" id="IPR023635">
    <property type="entry name" value="Peptide_deformylase"/>
</dbReference>
<comment type="caution">
    <text evidence="7">The sequence shown here is derived from an EMBL/GenBank/DDBJ whole genome shotgun (WGS) entry which is preliminary data.</text>
</comment>
<dbReference type="EC" id="3.5.1.88" evidence="6"/>
<proteinExistence type="inferred from homology"/>